<feature type="compositionally biased region" description="Low complexity" evidence="1">
    <location>
        <begin position="1"/>
        <end position="17"/>
    </location>
</feature>
<reference evidence="2" key="1">
    <citation type="journal article" date="2020" name="Stud. Mycol.">
        <title>101 Dothideomycetes genomes: a test case for predicting lifestyles and emergence of pathogens.</title>
        <authorList>
            <person name="Haridas S."/>
            <person name="Albert R."/>
            <person name="Binder M."/>
            <person name="Bloem J."/>
            <person name="Labutti K."/>
            <person name="Salamov A."/>
            <person name="Andreopoulos B."/>
            <person name="Baker S."/>
            <person name="Barry K."/>
            <person name="Bills G."/>
            <person name="Bluhm B."/>
            <person name="Cannon C."/>
            <person name="Castanera R."/>
            <person name="Culley D."/>
            <person name="Daum C."/>
            <person name="Ezra D."/>
            <person name="Gonzalez J."/>
            <person name="Henrissat B."/>
            <person name="Kuo A."/>
            <person name="Liang C."/>
            <person name="Lipzen A."/>
            <person name="Lutzoni F."/>
            <person name="Magnuson J."/>
            <person name="Mondo S."/>
            <person name="Nolan M."/>
            <person name="Ohm R."/>
            <person name="Pangilinan J."/>
            <person name="Park H.-J."/>
            <person name="Ramirez L."/>
            <person name="Alfaro M."/>
            <person name="Sun H."/>
            <person name="Tritt A."/>
            <person name="Yoshinaga Y."/>
            <person name="Zwiers L.-H."/>
            <person name="Turgeon B."/>
            <person name="Goodwin S."/>
            <person name="Spatafora J."/>
            <person name="Crous P."/>
            <person name="Grigoriev I."/>
        </authorList>
    </citation>
    <scope>NUCLEOTIDE SEQUENCE</scope>
    <source>
        <strain evidence="2">CBS 480.64</strain>
    </source>
</reference>
<dbReference type="Proteomes" id="UP000799421">
    <property type="component" value="Unassembled WGS sequence"/>
</dbReference>
<sequence>MDSTADSTETSSNTSSNQDPGTGVNPDLNALDSSDQPLDEAESSIQAPLPDLSDPSNQTSCQAPLNSLDYNDLLQNPHLCHIVYSLPEIRTIAAKRHLTYLQHIQPWELEPSWLVTAISRESNLGPTNEDPYSISSLSAKFPQ</sequence>
<feature type="compositionally biased region" description="Polar residues" evidence="1">
    <location>
        <begin position="133"/>
        <end position="143"/>
    </location>
</feature>
<dbReference type="EMBL" id="MU005968">
    <property type="protein sequence ID" value="KAF2862108.1"/>
    <property type="molecule type" value="Genomic_DNA"/>
</dbReference>
<proteinExistence type="predicted"/>
<evidence type="ECO:0000313" key="3">
    <source>
        <dbReference type="Proteomes" id="UP000799421"/>
    </source>
</evidence>
<dbReference type="AlphaFoldDB" id="A0A6A7C5X7"/>
<feature type="compositionally biased region" description="Polar residues" evidence="1">
    <location>
        <begin position="54"/>
        <end position="64"/>
    </location>
</feature>
<feature type="region of interest" description="Disordered" evidence="1">
    <location>
        <begin position="1"/>
        <end position="64"/>
    </location>
</feature>
<evidence type="ECO:0000256" key="1">
    <source>
        <dbReference type="SAM" id="MobiDB-lite"/>
    </source>
</evidence>
<keyword evidence="3" id="KW-1185">Reference proteome</keyword>
<organism evidence="2 3">
    <name type="scientific">Piedraia hortae CBS 480.64</name>
    <dbReference type="NCBI Taxonomy" id="1314780"/>
    <lineage>
        <taxon>Eukaryota</taxon>
        <taxon>Fungi</taxon>
        <taxon>Dikarya</taxon>
        <taxon>Ascomycota</taxon>
        <taxon>Pezizomycotina</taxon>
        <taxon>Dothideomycetes</taxon>
        <taxon>Dothideomycetidae</taxon>
        <taxon>Capnodiales</taxon>
        <taxon>Piedraiaceae</taxon>
        <taxon>Piedraia</taxon>
    </lineage>
</organism>
<gene>
    <name evidence="2" type="ORF">K470DRAFT_263223</name>
</gene>
<feature type="region of interest" description="Disordered" evidence="1">
    <location>
        <begin position="124"/>
        <end position="143"/>
    </location>
</feature>
<evidence type="ECO:0000313" key="2">
    <source>
        <dbReference type="EMBL" id="KAF2862108.1"/>
    </source>
</evidence>
<name>A0A6A7C5X7_9PEZI</name>
<accession>A0A6A7C5X7</accession>
<protein>
    <submittedName>
        <fullName evidence="2">Uncharacterized protein</fullName>
    </submittedName>
</protein>